<evidence type="ECO:0000256" key="3">
    <source>
        <dbReference type="PIRSR" id="PIRSR000137-2"/>
    </source>
</evidence>
<comment type="caution">
    <text evidence="8">The sequence shown here is derived from an EMBL/GenBank/DDBJ whole genome shotgun (WGS) entry which is preliminary data.</text>
</comment>
<feature type="active site" description="Proton donor" evidence="2">
    <location>
        <position position="523"/>
    </location>
</feature>
<dbReference type="InterPro" id="IPR000172">
    <property type="entry name" value="GMC_OxRdtase_N"/>
</dbReference>
<comment type="cofactor">
    <cofactor evidence="3">
        <name>FAD</name>
        <dbReference type="ChEBI" id="CHEBI:57692"/>
    </cofactor>
</comment>
<feature type="domain" description="Glucose-methanol-choline oxidoreductase N-terminal" evidence="6">
    <location>
        <begin position="102"/>
        <end position="125"/>
    </location>
</feature>
<comment type="similarity">
    <text evidence="1 4">Belongs to the GMC oxidoreductase family.</text>
</comment>
<keyword evidence="3 4" id="KW-0274">FAD</keyword>
<organism evidence="8 9">
    <name type="scientific">Chaetomium fimeti</name>
    <dbReference type="NCBI Taxonomy" id="1854472"/>
    <lineage>
        <taxon>Eukaryota</taxon>
        <taxon>Fungi</taxon>
        <taxon>Dikarya</taxon>
        <taxon>Ascomycota</taxon>
        <taxon>Pezizomycotina</taxon>
        <taxon>Sordariomycetes</taxon>
        <taxon>Sordariomycetidae</taxon>
        <taxon>Sordariales</taxon>
        <taxon>Chaetomiaceae</taxon>
        <taxon>Chaetomium</taxon>
    </lineage>
</organism>
<feature type="binding site" evidence="3">
    <location>
        <position position="104"/>
    </location>
    <ligand>
        <name>FAD</name>
        <dbReference type="ChEBI" id="CHEBI:57692"/>
    </ligand>
</feature>
<evidence type="ECO:0000256" key="1">
    <source>
        <dbReference type="ARBA" id="ARBA00010790"/>
    </source>
</evidence>
<protein>
    <submittedName>
        <fullName evidence="8">Choline dehydrogenase</fullName>
    </submittedName>
</protein>
<evidence type="ECO:0000256" key="5">
    <source>
        <dbReference type="SAM" id="SignalP"/>
    </source>
</evidence>
<keyword evidence="4" id="KW-0285">Flavoprotein</keyword>
<dbReference type="GeneID" id="87845397"/>
<feature type="active site" description="Proton acceptor" evidence="2">
    <location>
        <position position="566"/>
    </location>
</feature>
<accession>A0AAE0LMI7</accession>
<sequence length="586" mass="63174">MKFSQALVALAALSAGVIAQDDSYDYIIVGGGTAGTALATRLSLGLPKSKILLIEAGPAAADDLRINVPGLRGSILGSSLDWNFTTVPQSSLDGRSIDVNRGKVLGGSSAMNYLCYDRASAPEYEAWGELGNPGWGWNTMINAMTKSENFTGTDNDRHGYTGPIRNYYNRVIYPVLQFWQPAMSKLGVNVNDNNNMGGEPIGVMFQPTNIDTTKHTRSYSASSYLPLAGSNLVVKTSTRVAKVNMVKCRGSVYRATGVTLPGGQIIRAKKEVIVSAGSVQSPGLLELSGVGQPAVLEAAGVTPLVDLAGVGENYQDHIRMSNTYQLKDGIDSFDNLIFDNAGANATGEMQKWLNGERSLYEYTTAAYSFVNWEQLSLGTQMKSLAHSIFGSSANVIDDKKLQFLDNARVPSVEYIYEANFVGALGYTGGKFITLISTVMHPFSRGSVHIDSKHPHGKPVIDPNFMNNEYDHKALVEAAKFARQIANTEPIKSVWKAETEPGETVQTDEQWLAYAKKTMGSFYHPVGTCAMLPRDDGGVVDAELRVYGTTNLRVVDNSIIPIIPSAHIQTAAYGIAEVAAAKIISNA</sequence>
<feature type="signal peptide" evidence="5">
    <location>
        <begin position="1"/>
        <end position="19"/>
    </location>
</feature>
<evidence type="ECO:0000259" key="6">
    <source>
        <dbReference type="PROSITE" id="PS00623"/>
    </source>
</evidence>
<reference evidence="8" key="1">
    <citation type="journal article" date="2023" name="Mol. Phylogenet. Evol.">
        <title>Genome-scale phylogeny and comparative genomics of the fungal order Sordariales.</title>
        <authorList>
            <person name="Hensen N."/>
            <person name="Bonometti L."/>
            <person name="Westerberg I."/>
            <person name="Brannstrom I.O."/>
            <person name="Guillou S."/>
            <person name="Cros-Aarteil S."/>
            <person name="Calhoun S."/>
            <person name="Haridas S."/>
            <person name="Kuo A."/>
            <person name="Mondo S."/>
            <person name="Pangilinan J."/>
            <person name="Riley R."/>
            <person name="LaButti K."/>
            <person name="Andreopoulos B."/>
            <person name="Lipzen A."/>
            <person name="Chen C."/>
            <person name="Yan M."/>
            <person name="Daum C."/>
            <person name="Ng V."/>
            <person name="Clum A."/>
            <person name="Steindorff A."/>
            <person name="Ohm R.A."/>
            <person name="Martin F."/>
            <person name="Silar P."/>
            <person name="Natvig D.O."/>
            <person name="Lalanne C."/>
            <person name="Gautier V."/>
            <person name="Ament-Velasquez S.L."/>
            <person name="Kruys A."/>
            <person name="Hutchinson M.I."/>
            <person name="Powell A.J."/>
            <person name="Barry K."/>
            <person name="Miller A.N."/>
            <person name="Grigoriev I.V."/>
            <person name="Debuchy R."/>
            <person name="Gladieux P."/>
            <person name="Hiltunen Thoren M."/>
            <person name="Johannesson H."/>
        </authorList>
    </citation>
    <scope>NUCLEOTIDE SEQUENCE</scope>
    <source>
        <strain evidence="8">CBS 168.71</strain>
    </source>
</reference>
<dbReference type="Gene3D" id="3.50.50.60">
    <property type="entry name" value="FAD/NAD(P)-binding domain"/>
    <property type="match status" value="1"/>
</dbReference>
<dbReference type="Pfam" id="PF00732">
    <property type="entry name" value="GMC_oxred_N"/>
    <property type="match status" value="1"/>
</dbReference>
<dbReference type="PANTHER" id="PTHR11552">
    <property type="entry name" value="GLUCOSE-METHANOL-CHOLINE GMC OXIDOREDUCTASE"/>
    <property type="match status" value="1"/>
</dbReference>
<dbReference type="RefSeq" id="XP_062653874.1">
    <property type="nucleotide sequence ID" value="XM_062808449.1"/>
</dbReference>
<dbReference type="PANTHER" id="PTHR11552:SF115">
    <property type="entry name" value="DEHYDROGENASE XPTC-RELATED"/>
    <property type="match status" value="1"/>
</dbReference>
<feature type="domain" description="Glucose-methanol-choline oxidoreductase N-terminal" evidence="7">
    <location>
        <begin position="277"/>
        <end position="291"/>
    </location>
</feature>
<feature type="chain" id="PRO_5042015853" evidence="5">
    <location>
        <begin position="20"/>
        <end position="586"/>
    </location>
</feature>
<evidence type="ECO:0000256" key="2">
    <source>
        <dbReference type="PIRSR" id="PIRSR000137-1"/>
    </source>
</evidence>
<dbReference type="Gene3D" id="3.30.560.10">
    <property type="entry name" value="Glucose Oxidase, domain 3"/>
    <property type="match status" value="1"/>
</dbReference>
<dbReference type="AlphaFoldDB" id="A0AAE0LMI7"/>
<evidence type="ECO:0000313" key="9">
    <source>
        <dbReference type="Proteomes" id="UP001278766"/>
    </source>
</evidence>
<evidence type="ECO:0000313" key="8">
    <source>
        <dbReference type="EMBL" id="KAK3290360.1"/>
    </source>
</evidence>
<dbReference type="GO" id="GO:0050660">
    <property type="term" value="F:flavin adenine dinucleotide binding"/>
    <property type="evidence" value="ECO:0007669"/>
    <property type="project" value="InterPro"/>
</dbReference>
<reference evidence="8" key="2">
    <citation type="submission" date="2023-06" db="EMBL/GenBank/DDBJ databases">
        <authorList>
            <consortium name="Lawrence Berkeley National Laboratory"/>
            <person name="Haridas S."/>
            <person name="Hensen N."/>
            <person name="Bonometti L."/>
            <person name="Westerberg I."/>
            <person name="Brannstrom I.O."/>
            <person name="Guillou S."/>
            <person name="Cros-Aarteil S."/>
            <person name="Calhoun S."/>
            <person name="Kuo A."/>
            <person name="Mondo S."/>
            <person name="Pangilinan J."/>
            <person name="Riley R."/>
            <person name="Labutti K."/>
            <person name="Andreopoulos B."/>
            <person name="Lipzen A."/>
            <person name="Chen C."/>
            <person name="Yanf M."/>
            <person name="Daum C."/>
            <person name="Ng V."/>
            <person name="Clum A."/>
            <person name="Steindorff A."/>
            <person name="Ohm R."/>
            <person name="Martin F."/>
            <person name="Silar P."/>
            <person name="Natvig D."/>
            <person name="Lalanne C."/>
            <person name="Gautier V."/>
            <person name="Ament-Velasquez S.L."/>
            <person name="Kruys A."/>
            <person name="Hutchinson M.I."/>
            <person name="Powell A.J."/>
            <person name="Barry K."/>
            <person name="Miller A.N."/>
            <person name="Grigoriev I.V."/>
            <person name="Debuchy R."/>
            <person name="Gladieux P."/>
            <person name="Thoren M.H."/>
            <person name="Johannesson H."/>
        </authorList>
    </citation>
    <scope>NUCLEOTIDE SEQUENCE</scope>
    <source>
        <strain evidence="8">CBS 168.71</strain>
    </source>
</reference>
<dbReference type="EMBL" id="JAUEPN010000013">
    <property type="protein sequence ID" value="KAK3290360.1"/>
    <property type="molecule type" value="Genomic_DNA"/>
</dbReference>
<keyword evidence="5" id="KW-0732">Signal</keyword>
<dbReference type="GO" id="GO:0016614">
    <property type="term" value="F:oxidoreductase activity, acting on CH-OH group of donors"/>
    <property type="evidence" value="ECO:0007669"/>
    <property type="project" value="InterPro"/>
</dbReference>
<name>A0AAE0LMI7_9PEZI</name>
<gene>
    <name evidence="8" type="ORF">B0H64DRAFT_56954</name>
</gene>
<proteinExistence type="inferred from homology"/>
<dbReference type="InterPro" id="IPR012132">
    <property type="entry name" value="GMC_OxRdtase"/>
</dbReference>
<dbReference type="PROSITE" id="PS00623">
    <property type="entry name" value="GMC_OXRED_1"/>
    <property type="match status" value="1"/>
</dbReference>
<dbReference type="Proteomes" id="UP001278766">
    <property type="component" value="Unassembled WGS sequence"/>
</dbReference>
<dbReference type="PIRSF" id="PIRSF000137">
    <property type="entry name" value="Alcohol_oxidase"/>
    <property type="match status" value="1"/>
</dbReference>
<evidence type="ECO:0000259" key="7">
    <source>
        <dbReference type="PROSITE" id="PS00624"/>
    </source>
</evidence>
<keyword evidence="9" id="KW-1185">Reference proteome</keyword>
<evidence type="ECO:0000256" key="4">
    <source>
        <dbReference type="RuleBase" id="RU003968"/>
    </source>
</evidence>
<dbReference type="GO" id="GO:0044550">
    <property type="term" value="P:secondary metabolite biosynthetic process"/>
    <property type="evidence" value="ECO:0007669"/>
    <property type="project" value="TreeGrafter"/>
</dbReference>
<dbReference type="SUPFAM" id="SSF54373">
    <property type="entry name" value="FAD-linked reductases, C-terminal domain"/>
    <property type="match status" value="1"/>
</dbReference>
<dbReference type="PROSITE" id="PS00624">
    <property type="entry name" value="GMC_OXRED_2"/>
    <property type="match status" value="1"/>
</dbReference>
<dbReference type="InterPro" id="IPR007867">
    <property type="entry name" value="GMC_OxRtase_C"/>
</dbReference>
<dbReference type="InterPro" id="IPR036188">
    <property type="entry name" value="FAD/NAD-bd_sf"/>
</dbReference>
<dbReference type="SUPFAM" id="SSF51905">
    <property type="entry name" value="FAD/NAD(P)-binding domain"/>
    <property type="match status" value="1"/>
</dbReference>
<feature type="binding site" evidence="3">
    <location>
        <position position="240"/>
    </location>
    <ligand>
        <name>FAD</name>
        <dbReference type="ChEBI" id="CHEBI:57692"/>
    </ligand>
</feature>
<dbReference type="Pfam" id="PF05199">
    <property type="entry name" value="GMC_oxred_C"/>
    <property type="match status" value="1"/>
</dbReference>